<keyword evidence="1" id="KW-0479">Metal-binding</keyword>
<evidence type="ECO:0000259" key="3">
    <source>
        <dbReference type="PROSITE" id="PS50119"/>
    </source>
</evidence>
<dbReference type="Pfam" id="PF09418">
    <property type="entry name" value="DUF2009"/>
    <property type="match status" value="1"/>
</dbReference>
<feature type="compositionally biased region" description="Basic and acidic residues" evidence="2">
    <location>
        <begin position="105"/>
        <end position="114"/>
    </location>
</feature>
<dbReference type="InterPro" id="IPR018553">
    <property type="entry name" value="E2_Ub-conjug_enz"/>
</dbReference>
<dbReference type="Proteomes" id="UP000054988">
    <property type="component" value="Unassembled WGS sequence"/>
</dbReference>
<gene>
    <name evidence="4" type="ORF">WG66_9079</name>
</gene>
<organism evidence="4 5">
    <name type="scientific">Moniliophthora roreri</name>
    <name type="common">Frosty pod rot fungus</name>
    <name type="synonym">Monilia roreri</name>
    <dbReference type="NCBI Taxonomy" id="221103"/>
    <lineage>
        <taxon>Eukaryota</taxon>
        <taxon>Fungi</taxon>
        <taxon>Dikarya</taxon>
        <taxon>Basidiomycota</taxon>
        <taxon>Agaricomycotina</taxon>
        <taxon>Agaricomycetes</taxon>
        <taxon>Agaricomycetidae</taxon>
        <taxon>Agaricales</taxon>
        <taxon>Marasmiineae</taxon>
        <taxon>Marasmiaceae</taxon>
        <taxon>Moniliophthora</taxon>
    </lineage>
</organism>
<evidence type="ECO:0000256" key="1">
    <source>
        <dbReference type="PROSITE-ProRule" id="PRU00024"/>
    </source>
</evidence>
<dbReference type="PANTHER" id="PTHR31560">
    <property type="entry name" value="UPF0652 PROTEIN C16A11.03C-RELATED"/>
    <property type="match status" value="1"/>
</dbReference>
<dbReference type="Gene3D" id="4.10.640.40">
    <property type="entry name" value="Cytoplasmic polyadenylation element-binding protein, ZZ domain"/>
    <property type="match status" value="1"/>
</dbReference>
<feature type="domain" description="B box-type" evidence="3">
    <location>
        <begin position="61"/>
        <end position="103"/>
    </location>
</feature>
<dbReference type="CDD" id="cd20208">
    <property type="entry name" value="Bbox1_DUF2009"/>
    <property type="match status" value="1"/>
</dbReference>
<dbReference type="Pfam" id="PF22586">
    <property type="entry name" value="ANCHR-like_BBOX"/>
    <property type="match status" value="1"/>
</dbReference>
<dbReference type="GO" id="GO:0008270">
    <property type="term" value="F:zinc ion binding"/>
    <property type="evidence" value="ECO:0007669"/>
    <property type="project" value="UniProtKB-KW"/>
</dbReference>
<comment type="caution">
    <text evidence="4">The sequence shown here is derived from an EMBL/GenBank/DDBJ whole genome shotgun (WGS) entry which is preliminary data.</text>
</comment>
<keyword evidence="1" id="KW-0863">Zinc-finger</keyword>
<feature type="compositionally biased region" description="Acidic residues" evidence="2">
    <location>
        <begin position="125"/>
        <end position="138"/>
    </location>
</feature>
<evidence type="ECO:0000256" key="2">
    <source>
        <dbReference type="SAM" id="MobiDB-lite"/>
    </source>
</evidence>
<dbReference type="eggNOG" id="ENOG502QRJJ">
    <property type="taxonomic scope" value="Eukaryota"/>
</dbReference>
<keyword evidence="1" id="KW-0862">Zinc</keyword>
<protein>
    <recommendedName>
        <fullName evidence="3">B box-type domain-containing protein</fullName>
    </recommendedName>
</protein>
<evidence type="ECO:0000313" key="4">
    <source>
        <dbReference type="EMBL" id="KTB38382.1"/>
    </source>
</evidence>
<proteinExistence type="predicted"/>
<sequence>MAESSSKTTTNGVESQPNGSFSLKTILSGDHEGLEHPGVSNGQAGSGWDEEETERPVLEGFCVECEDQPAQLLCEQCADSFCEVCFAAQHRKGTRKNHQTKQLRNLKDAKHEVSGDSSQTKEVAMDVEEGGDSDDEDWQSVPADAPPSETFNLQPAIGAKVGEWFVERSKHIPLRLTLTERKYLRLLEAALTVSEYTDKIDTIGFPSSKPKRIVHQIRELCAIMSGLLLSADYKQGQELFQDRDFQSNEDFYQTIFEIGRRYKILAPERMRTTYGKLIYLLQDSQIPEVKDLLGFNCVRPIKTVYALFKEHEILDLLRDDLITIATKEIYAEGRSRRDIQKDIKSKERAIEVLSSRYQRNGLSQENLRQCLYSIGDNHAFLRANRDPCERMIVYLKEYFHPTQAKDQKNSLAIRSGKGGARLSHDHSKQYAYVLQSLTLWREILHDFFHLWSLAEEDLLSESIPYRLRDTGQGLNRVQASPKTSRMMHSILHRAQKSVGTWIGSSVIHMGDHNVPNALLFIDKYTQIYRILLPICNTLSQIPSLAEKPAIRSYIEDEFGSPEGTTREILADFFRHGFDGSGADNFFDAGSCIDGRLTSAWNWCSNLEKKRYFPVFLLTGFVGFDGEW</sequence>
<dbReference type="InterPro" id="IPR057668">
    <property type="entry name" value="E2_Ub-conjug_enz_C"/>
</dbReference>
<dbReference type="InterPro" id="IPR038446">
    <property type="entry name" value="CEBP_ZZ_sf"/>
</dbReference>
<dbReference type="AlphaFoldDB" id="A0A0W0FPS4"/>
<dbReference type="InterPro" id="IPR000315">
    <property type="entry name" value="Znf_B-box"/>
</dbReference>
<feature type="region of interest" description="Disordered" evidence="2">
    <location>
        <begin position="1"/>
        <end position="52"/>
    </location>
</feature>
<feature type="region of interest" description="Disordered" evidence="2">
    <location>
        <begin position="96"/>
        <end position="138"/>
    </location>
</feature>
<dbReference type="PROSITE" id="PS50119">
    <property type="entry name" value="ZF_BBOX"/>
    <property type="match status" value="1"/>
</dbReference>
<reference evidence="4 5" key="1">
    <citation type="submission" date="2015-12" db="EMBL/GenBank/DDBJ databases">
        <title>Draft genome sequence of Moniliophthora roreri, the causal agent of frosty pod rot of cacao.</title>
        <authorList>
            <person name="Aime M.C."/>
            <person name="Diaz-Valderrama J.R."/>
            <person name="Kijpornyongpan T."/>
            <person name="Phillips-Mora W."/>
        </authorList>
    </citation>
    <scope>NUCLEOTIDE SEQUENCE [LARGE SCALE GENOMIC DNA]</scope>
    <source>
        <strain evidence="4 5">MCA 2952</strain>
    </source>
</reference>
<name>A0A0W0FPS4_MONRR</name>
<dbReference type="EMBL" id="LATX01001768">
    <property type="protein sequence ID" value="KTB38382.1"/>
    <property type="molecule type" value="Genomic_DNA"/>
</dbReference>
<evidence type="ECO:0000313" key="5">
    <source>
        <dbReference type="Proteomes" id="UP000054988"/>
    </source>
</evidence>
<dbReference type="PANTHER" id="PTHR31560:SF0">
    <property type="entry name" value="UPF0652 PROTEIN C22H10.08"/>
    <property type="match status" value="1"/>
</dbReference>
<accession>A0A0W0FPS4</accession>
<feature type="compositionally biased region" description="Polar residues" evidence="2">
    <location>
        <begin position="1"/>
        <end position="25"/>
    </location>
</feature>